<feature type="chain" id="PRO_5019478531" evidence="1">
    <location>
        <begin position="31"/>
        <end position="308"/>
    </location>
</feature>
<feature type="signal peptide" evidence="1">
    <location>
        <begin position="1"/>
        <end position="30"/>
    </location>
</feature>
<dbReference type="AlphaFoldDB" id="A0A430HWG3"/>
<evidence type="ECO:0000313" key="3">
    <source>
        <dbReference type="Proteomes" id="UP000274907"/>
    </source>
</evidence>
<reference evidence="2 3" key="1">
    <citation type="submission" date="2018-12" db="EMBL/GenBank/DDBJ databases">
        <title>YIM 101343 draft genome.</title>
        <authorList>
            <person name="Chen X."/>
        </authorList>
    </citation>
    <scope>NUCLEOTIDE SEQUENCE [LARGE SCALE GENOMIC DNA]</scope>
    <source>
        <strain evidence="2 3">YIM 101343</strain>
    </source>
</reference>
<name>A0A430HWG3_9CORY</name>
<keyword evidence="1" id="KW-0732">Signal</keyword>
<dbReference type="InterPro" id="IPR029058">
    <property type="entry name" value="AB_hydrolase_fold"/>
</dbReference>
<dbReference type="SUPFAM" id="SSF53474">
    <property type="entry name" value="alpha/beta-Hydrolases"/>
    <property type="match status" value="1"/>
</dbReference>
<organism evidence="2 3">
    <name type="scientific">Corynebacterium hylobatis</name>
    <dbReference type="NCBI Taxonomy" id="1859290"/>
    <lineage>
        <taxon>Bacteria</taxon>
        <taxon>Bacillati</taxon>
        <taxon>Actinomycetota</taxon>
        <taxon>Actinomycetes</taxon>
        <taxon>Mycobacteriales</taxon>
        <taxon>Corynebacteriaceae</taxon>
        <taxon>Corynebacterium</taxon>
    </lineage>
</organism>
<dbReference type="Gene3D" id="3.40.50.1820">
    <property type="entry name" value="alpha/beta hydrolase"/>
    <property type="match status" value="1"/>
</dbReference>
<evidence type="ECO:0000256" key="1">
    <source>
        <dbReference type="SAM" id="SignalP"/>
    </source>
</evidence>
<dbReference type="GO" id="GO:0016787">
    <property type="term" value="F:hydrolase activity"/>
    <property type="evidence" value="ECO:0007669"/>
    <property type="project" value="UniProtKB-KW"/>
</dbReference>
<dbReference type="InterPro" id="IPR002918">
    <property type="entry name" value="Lipase_EstA/Esterase_EstB"/>
</dbReference>
<evidence type="ECO:0000313" key="2">
    <source>
        <dbReference type="EMBL" id="RSZ61977.1"/>
    </source>
</evidence>
<sequence length="308" mass="31846">MEGVTILRNSLRALATVLAAVIAGTGTATAAPVLPALPAQSSLPSHPAINPVFNDPSCIPSPAHPNPVVYFHGTGTDSNDFVDGAHFLRSQGFCLWTHHYGTGSDTLRNLVPGHRGLGPIDQSVEELADVVDGVLATTGAQKVDVVGYSQGGMLTKAYTQGRGAGKVGRAVSIAATFRGTTIDGVVPVIGSAVNANRASSEHLVGASTLDQFADSDFIGRISALPDTTAGIIYTALYTPSDTVATPYQTSMLEAVDGADVANINIEAVCGRGFAHQGLPRTTEVIHLVHWGLTRAPGQTTATPENCRA</sequence>
<proteinExistence type="predicted"/>
<keyword evidence="3" id="KW-1185">Reference proteome</keyword>
<protein>
    <submittedName>
        <fullName evidence="2">Alpha/beta fold hydrolase</fullName>
    </submittedName>
</protein>
<comment type="caution">
    <text evidence="2">The sequence shown here is derived from an EMBL/GenBank/DDBJ whole genome shotgun (WGS) entry which is preliminary data.</text>
</comment>
<dbReference type="Pfam" id="PF01674">
    <property type="entry name" value="Lipase_2"/>
    <property type="match status" value="1"/>
</dbReference>
<keyword evidence="2" id="KW-0378">Hydrolase</keyword>
<dbReference type="EMBL" id="RXHJ01000014">
    <property type="protein sequence ID" value="RSZ61977.1"/>
    <property type="molecule type" value="Genomic_DNA"/>
</dbReference>
<dbReference type="Proteomes" id="UP000274907">
    <property type="component" value="Unassembled WGS sequence"/>
</dbReference>
<accession>A0A430HWG3</accession>
<dbReference type="OrthoDB" id="8871309at2"/>
<dbReference type="GO" id="GO:0016042">
    <property type="term" value="P:lipid catabolic process"/>
    <property type="evidence" value="ECO:0007669"/>
    <property type="project" value="InterPro"/>
</dbReference>
<gene>
    <name evidence="2" type="ORF">EAH68_10915</name>
</gene>